<evidence type="ECO:0000313" key="1">
    <source>
        <dbReference type="EMBL" id="MBC3765933.1"/>
    </source>
</evidence>
<reference evidence="1" key="2">
    <citation type="submission" date="2020-08" db="EMBL/GenBank/DDBJ databases">
        <authorList>
            <person name="Lai Q."/>
        </authorList>
    </citation>
    <scope>NUCLEOTIDE SEQUENCE</scope>
    <source>
        <strain evidence="1">S27-2</strain>
    </source>
</reference>
<reference evidence="1" key="1">
    <citation type="journal article" date="2018" name="Int. J. Syst. Evol. Microbiol.">
        <title>Neptunicella marina gen. nov., sp. nov., isolated from surface seawater.</title>
        <authorList>
            <person name="Liu X."/>
            <person name="Lai Q."/>
            <person name="Du Y."/>
            <person name="Zhang X."/>
            <person name="Liu Z."/>
            <person name="Sun F."/>
            <person name="Shao Z."/>
        </authorList>
    </citation>
    <scope>NUCLEOTIDE SEQUENCE</scope>
    <source>
        <strain evidence="1">S27-2</strain>
    </source>
</reference>
<comment type="caution">
    <text evidence="1">The sequence shown here is derived from an EMBL/GenBank/DDBJ whole genome shotgun (WGS) entry which is preliminary data.</text>
</comment>
<gene>
    <name evidence="1" type="ORF">H8B19_08590</name>
</gene>
<keyword evidence="2" id="KW-1185">Reference proteome</keyword>
<protein>
    <recommendedName>
        <fullName evidence="3">Flagellar basal-body/hook protein C-terminal domain-containing protein</fullName>
    </recommendedName>
</protein>
<dbReference type="RefSeq" id="WP_186506386.1">
    <property type="nucleotide sequence ID" value="NZ_JACNEP010000005.1"/>
</dbReference>
<name>A0A8J6IUL7_9ALTE</name>
<dbReference type="AlphaFoldDB" id="A0A8J6IUL7"/>
<proteinExistence type="predicted"/>
<accession>A0A8J6IUL7</accession>
<evidence type="ECO:0000313" key="2">
    <source>
        <dbReference type="Proteomes" id="UP000601768"/>
    </source>
</evidence>
<dbReference type="Proteomes" id="UP000601768">
    <property type="component" value="Unassembled WGS sequence"/>
</dbReference>
<sequence>MAMNVDNNVNSALLSGVFGLQQASNGITQTSTDIAIKTAQQRDTQDVLADAARQQLKLPGNLINSLQGQDSVTSDLVSLQTNLRYAQASAKVIGVADNMIGRLIDDIA</sequence>
<evidence type="ECO:0008006" key="3">
    <source>
        <dbReference type="Google" id="ProtNLM"/>
    </source>
</evidence>
<dbReference type="EMBL" id="JACNEP010000005">
    <property type="protein sequence ID" value="MBC3765933.1"/>
    <property type="molecule type" value="Genomic_DNA"/>
</dbReference>
<organism evidence="1 2">
    <name type="scientific">Neptunicella marina</name>
    <dbReference type="NCBI Taxonomy" id="2125989"/>
    <lineage>
        <taxon>Bacteria</taxon>
        <taxon>Pseudomonadati</taxon>
        <taxon>Pseudomonadota</taxon>
        <taxon>Gammaproteobacteria</taxon>
        <taxon>Alteromonadales</taxon>
        <taxon>Alteromonadaceae</taxon>
        <taxon>Neptunicella</taxon>
    </lineage>
</organism>